<keyword evidence="11" id="KW-0175">Coiled coil</keyword>
<dbReference type="Pfam" id="PF02050">
    <property type="entry name" value="FliJ"/>
    <property type="match status" value="1"/>
</dbReference>
<evidence type="ECO:0000256" key="2">
    <source>
        <dbReference type="ARBA" id="ARBA00010004"/>
    </source>
</evidence>
<evidence type="ECO:0000256" key="8">
    <source>
        <dbReference type="ARBA" id="ARBA00022927"/>
    </source>
</evidence>
<dbReference type="Gene3D" id="1.10.287.1700">
    <property type="match status" value="1"/>
</dbReference>
<evidence type="ECO:0000313" key="13">
    <source>
        <dbReference type="Proteomes" id="UP001600894"/>
    </source>
</evidence>
<organism evidence="12 13">
    <name type="scientific">Enterocloster alcoholdehydrogenati</name>
    <dbReference type="NCBI Taxonomy" id="2547410"/>
    <lineage>
        <taxon>Bacteria</taxon>
        <taxon>Bacillati</taxon>
        <taxon>Bacillota</taxon>
        <taxon>Clostridia</taxon>
        <taxon>Lachnospirales</taxon>
        <taxon>Lachnospiraceae</taxon>
        <taxon>Enterocloster</taxon>
    </lineage>
</organism>
<feature type="coiled-coil region" evidence="11">
    <location>
        <begin position="74"/>
        <end position="101"/>
    </location>
</feature>
<keyword evidence="5" id="KW-1003">Cell membrane</keyword>
<reference evidence="12 13" key="1">
    <citation type="submission" date="2024-04" db="EMBL/GenBank/DDBJ databases">
        <title>Defined microbial consortia suppress multidrug-resistant proinflammatory Enterobacteriaceae via ecological control.</title>
        <authorList>
            <person name="Furuichi M."/>
            <person name="Kawaguchi T."/>
            <person name="Pust M."/>
            <person name="Yasuma K."/>
            <person name="Plichta D."/>
            <person name="Hasegawa N."/>
            <person name="Ohya T."/>
            <person name="Bhattarai S."/>
            <person name="Sasajima S."/>
            <person name="Aoto Y."/>
            <person name="Tuganbaev T."/>
            <person name="Yaginuma M."/>
            <person name="Ueda M."/>
            <person name="Okahashi N."/>
            <person name="Amafuji K."/>
            <person name="Kiridooshi Y."/>
            <person name="Sugita K."/>
            <person name="Strazar M."/>
            <person name="Skelly A."/>
            <person name="Suda W."/>
            <person name="Hattori M."/>
            <person name="Nakamoto N."/>
            <person name="Caballero S."/>
            <person name="Norman J."/>
            <person name="Olle B."/>
            <person name="Tanoue T."/>
            <person name="Arita M."/>
            <person name="Bucci V."/>
            <person name="Atarashi K."/>
            <person name="Xavier R."/>
            <person name="Honda K."/>
        </authorList>
    </citation>
    <scope>NUCLEOTIDE SEQUENCE [LARGE SCALE GENOMIC DNA]</scope>
    <source>
        <strain evidence="13">f13</strain>
    </source>
</reference>
<keyword evidence="6" id="KW-0145">Chemotaxis</keyword>
<evidence type="ECO:0000256" key="11">
    <source>
        <dbReference type="SAM" id="Coils"/>
    </source>
</evidence>
<evidence type="ECO:0000256" key="10">
    <source>
        <dbReference type="ARBA" id="ARBA00023225"/>
    </source>
</evidence>
<evidence type="ECO:0000256" key="4">
    <source>
        <dbReference type="ARBA" id="ARBA00022448"/>
    </source>
</evidence>
<keyword evidence="7" id="KW-1005">Bacterial flagellum biogenesis</keyword>
<protein>
    <recommendedName>
        <fullName evidence="3">Flagellar FliJ protein</fullName>
    </recommendedName>
</protein>
<comment type="caution">
    <text evidence="12">The sequence shown here is derived from an EMBL/GenBank/DDBJ whole genome shotgun (WGS) entry which is preliminary data.</text>
</comment>
<evidence type="ECO:0000256" key="9">
    <source>
        <dbReference type="ARBA" id="ARBA00023136"/>
    </source>
</evidence>
<keyword evidence="13" id="KW-1185">Reference proteome</keyword>
<evidence type="ECO:0000256" key="5">
    <source>
        <dbReference type="ARBA" id="ARBA00022475"/>
    </source>
</evidence>
<keyword evidence="4" id="KW-0813">Transport</keyword>
<evidence type="ECO:0000256" key="7">
    <source>
        <dbReference type="ARBA" id="ARBA00022795"/>
    </source>
</evidence>
<comment type="similarity">
    <text evidence="2">Belongs to the FliJ family.</text>
</comment>
<dbReference type="InterPro" id="IPR053716">
    <property type="entry name" value="Flag_assembly_chemotaxis_eff"/>
</dbReference>
<accession>A0ABQ0AWV3</accession>
<dbReference type="EMBL" id="BAABXL010000001">
    <property type="protein sequence ID" value="GAA6268513.1"/>
    <property type="molecule type" value="Genomic_DNA"/>
</dbReference>
<evidence type="ECO:0000313" key="12">
    <source>
        <dbReference type="EMBL" id="GAA6268513.1"/>
    </source>
</evidence>
<keyword evidence="8" id="KW-0653">Protein transport</keyword>
<dbReference type="Proteomes" id="UP001600894">
    <property type="component" value="Unassembled WGS sequence"/>
</dbReference>
<keyword evidence="10" id="KW-1006">Bacterial flagellum protein export</keyword>
<evidence type="ECO:0000256" key="6">
    <source>
        <dbReference type="ARBA" id="ARBA00022500"/>
    </source>
</evidence>
<evidence type="ECO:0000256" key="3">
    <source>
        <dbReference type="ARBA" id="ARBA00020392"/>
    </source>
</evidence>
<name>A0ABQ0AWV3_9FIRM</name>
<evidence type="ECO:0000256" key="1">
    <source>
        <dbReference type="ARBA" id="ARBA00004413"/>
    </source>
</evidence>
<feature type="coiled-coil region" evidence="11">
    <location>
        <begin position="19"/>
        <end position="46"/>
    </location>
</feature>
<proteinExistence type="inferred from homology"/>
<keyword evidence="9" id="KW-0472">Membrane</keyword>
<dbReference type="InterPro" id="IPR012823">
    <property type="entry name" value="Flagell_FliJ"/>
</dbReference>
<dbReference type="RefSeq" id="WP_390469572.1">
    <property type="nucleotide sequence ID" value="NZ_BAABXL010000001.1"/>
</dbReference>
<comment type="subcellular location">
    <subcellularLocation>
        <location evidence="1">Cell membrane</location>
        <topology evidence="1">Peripheral membrane protein</topology>
        <orientation evidence="1">Cytoplasmic side</orientation>
    </subcellularLocation>
</comment>
<gene>
    <name evidence="12" type="ORF">F130042H8_15730</name>
</gene>
<sequence length="154" mass="18224">MKRFRYSLETVLHYKNQVLDNLKAEHAAAMERVNRKEEEIRSLEGRLGGFQKGFDAAKVKGAPIETFRLYDMCISGAEKQIDGEKERLALLQQRESEKKEQVLVARVDTSRYEKLKERRLAEYHTALGKDEERFAEEFITRSMVRTERREERVR</sequence>